<organism evidence="1 2">
    <name type="scientific">Coemansia helicoidea</name>
    <dbReference type="NCBI Taxonomy" id="1286919"/>
    <lineage>
        <taxon>Eukaryota</taxon>
        <taxon>Fungi</taxon>
        <taxon>Fungi incertae sedis</taxon>
        <taxon>Zoopagomycota</taxon>
        <taxon>Kickxellomycotina</taxon>
        <taxon>Kickxellomycetes</taxon>
        <taxon>Kickxellales</taxon>
        <taxon>Kickxellaceae</taxon>
        <taxon>Coemansia</taxon>
    </lineage>
</organism>
<sequence length="364" mass="39983">GYYFTYLQLSRPREGSSGETSQVSSKYQITDTVLGRGTFAEIRKAYRKDVKAEVAVKIMKKRNFSMNGTAGGGTNYIHEINLLRAIRHPNIVRVYDVSETEDSVFIFMPYLKGGDLFDCIIRRKGLPEDEAKYTVYQVLLALKYLHDANIAHRDLKPENTLMVSKDPYSHAMLTDFGMAKAAGRHELMKTMCGTFQYIAPEMLTSRAEPGQALEVGYTTAVDCWSLGVMTYAAVSSMLPFSDENGGEALFDQIRFGQVDFSDPCWSALSLECASFIRCLVCTNPDKRMTATDAFKHPWIAKAEAGLAKRYAESSRAVAEAATPPARTPSPATAAPDPAKRPASPAAAAASRVTAAMGPPAKRLR</sequence>
<dbReference type="EMBL" id="JANBUN010003856">
    <property type="protein sequence ID" value="KAJ2789175.1"/>
    <property type="molecule type" value="Genomic_DNA"/>
</dbReference>
<evidence type="ECO:0000313" key="1">
    <source>
        <dbReference type="EMBL" id="KAJ2789175.1"/>
    </source>
</evidence>
<accession>A0ACC1KFD0</accession>
<comment type="caution">
    <text evidence="1">The sequence shown here is derived from an EMBL/GenBank/DDBJ whole genome shotgun (WGS) entry which is preliminary data.</text>
</comment>
<gene>
    <name evidence="1" type="ORF">H4R21_006808</name>
</gene>
<keyword evidence="2" id="KW-1185">Reference proteome</keyword>
<name>A0ACC1KFD0_9FUNG</name>
<proteinExistence type="predicted"/>
<evidence type="ECO:0000313" key="2">
    <source>
        <dbReference type="Proteomes" id="UP001140087"/>
    </source>
</evidence>
<dbReference type="Proteomes" id="UP001140087">
    <property type="component" value="Unassembled WGS sequence"/>
</dbReference>
<feature type="non-terminal residue" evidence="1">
    <location>
        <position position="1"/>
    </location>
</feature>
<reference evidence="1" key="1">
    <citation type="submission" date="2022-07" db="EMBL/GenBank/DDBJ databases">
        <title>Phylogenomic reconstructions and comparative analyses of Kickxellomycotina fungi.</title>
        <authorList>
            <person name="Reynolds N.K."/>
            <person name="Stajich J.E."/>
            <person name="Barry K."/>
            <person name="Grigoriev I.V."/>
            <person name="Crous P."/>
            <person name="Smith M.E."/>
        </authorList>
    </citation>
    <scope>NUCLEOTIDE SEQUENCE</scope>
    <source>
        <strain evidence="1">BCRC 34780</strain>
    </source>
</reference>
<protein>
    <submittedName>
        <fullName evidence="1">Uncharacterized protein</fullName>
    </submittedName>
</protein>